<dbReference type="Pfam" id="PF00563">
    <property type="entry name" value="EAL"/>
    <property type="match status" value="1"/>
</dbReference>
<name>A0A120DHE8_9VIBR</name>
<protein>
    <submittedName>
        <fullName evidence="5">Diguanylate phosphodiesterase</fullName>
    </submittedName>
</protein>
<feature type="domain" description="GGDEF" evidence="4">
    <location>
        <begin position="368"/>
        <end position="509"/>
    </location>
</feature>
<dbReference type="CDD" id="cd01948">
    <property type="entry name" value="EAL"/>
    <property type="match status" value="1"/>
</dbReference>
<comment type="caution">
    <text evidence="5">The sequence shown here is derived from an EMBL/GenBank/DDBJ whole genome shotgun (WGS) entry which is preliminary data.</text>
</comment>
<dbReference type="GO" id="GO:0007165">
    <property type="term" value="P:signal transduction"/>
    <property type="evidence" value="ECO:0007669"/>
    <property type="project" value="InterPro"/>
</dbReference>
<dbReference type="PANTHER" id="PTHR44757:SF2">
    <property type="entry name" value="BIOFILM ARCHITECTURE MAINTENANCE PROTEIN MBAA"/>
    <property type="match status" value="1"/>
</dbReference>
<dbReference type="Gene3D" id="3.30.70.270">
    <property type="match status" value="1"/>
</dbReference>
<evidence type="ECO:0000313" key="5">
    <source>
        <dbReference type="EMBL" id="KWU02314.1"/>
    </source>
</evidence>
<keyword evidence="1" id="KW-0472">Membrane</keyword>
<dbReference type="PANTHER" id="PTHR44757">
    <property type="entry name" value="DIGUANYLATE CYCLASE DGCP"/>
    <property type="match status" value="1"/>
</dbReference>
<dbReference type="SUPFAM" id="SSF141868">
    <property type="entry name" value="EAL domain-like"/>
    <property type="match status" value="1"/>
</dbReference>
<dbReference type="CDD" id="cd01949">
    <property type="entry name" value="GGDEF"/>
    <property type="match status" value="1"/>
</dbReference>
<evidence type="ECO:0000259" key="4">
    <source>
        <dbReference type="PROSITE" id="PS50887"/>
    </source>
</evidence>
<dbReference type="InterPro" id="IPR052155">
    <property type="entry name" value="Biofilm_reg_signaling"/>
</dbReference>
<keyword evidence="1" id="KW-0812">Transmembrane</keyword>
<dbReference type="NCBIfam" id="TIGR00254">
    <property type="entry name" value="GGDEF"/>
    <property type="match status" value="1"/>
</dbReference>
<dbReference type="InterPro" id="IPR035919">
    <property type="entry name" value="EAL_sf"/>
</dbReference>
<evidence type="ECO:0000259" key="2">
    <source>
        <dbReference type="PROSITE" id="PS50883"/>
    </source>
</evidence>
<dbReference type="InterPro" id="IPR001633">
    <property type="entry name" value="EAL_dom"/>
</dbReference>
<dbReference type="PROSITE" id="PS50883">
    <property type="entry name" value="EAL"/>
    <property type="match status" value="1"/>
</dbReference>
<dbReference type="Pfam" id="PF00990">
    <property type="entry name" value="GGDEF"/>
    <property type="match status" value="1"/>
</dbReference>
<dbReference type="PROSITE" id="PS50885">
    <property type="entry name" value="HAMP"/>
    <property type="match status" value="1"/>
</dbReference>
<dbReference type="SUPFAM" id="SSF55073">
    <property type="entry name" value="Nucleotide cyclase"/>
    <property type="match status" value="1"/>
</dbReference>
<accession>A0A120DHE8</accession>
<evidence type="ECO:0000313" key="6">
    <source>
        <dbReference type="Proteomes" id="UP000057389"/>
    </source>
</evidence>
<dbReference type="SMART" id="SM00052">
    <property type="entry name" value="EAL"/>
    <property type="match status" value="1"/>
</dbReference>
<proteinExistence type="predicted"/>
<evidence type="ECO:0000259" key="3">
    <source>
        <dbReference type="PROSITE" id="PS50885"/>
    </source>
</evidence>
<organism evidence="5 6">
    <name type="scientific">Vibrio toranzoniae</name>
    <dbReference type="NCBI Taxonomy" id="1194427"/>
    <lineage>
        <taxon>Bacteria</taxon>
        <taxon>Pseudomonadati</taxon>
        <taxon>Pseudomonadota</taxon>
        <taxon>Gammaproteobacteria</taxon>
        <taxon>Vibrionales</taxon>
        <taxon>Vibrionaceae</taxon>
        <taxon>Vibrio</taxon>
    </lineage>
</organism>
<keyword evidence="6" id="KW-1185">Reference proteome</keyword>
<dbReference type="Proteomes" id="UP000057389">
    <property type="component" value="Unassembled WGS sequence"/>
</dbReference>
<dbReference type="InterPro" id="IPR003660">
    <property type="entry name" value="HAMP_dom"/>
</dbReference>
<dbReference type="AlphaFoldDB" id="A0A120DHE8"/>
<dbReference type="Gene3D" id="3.20.20.450">
    <property type="entry name" value="EAL domain"/>
    <property type="match status" value="1"/>
</dbReference>
<dbReference type="InterPro" id="IPR029787">
    <property type="entry name" value="Nucleotide_cyclase"/>
</dbReference>
<dbReference type="EMBL" id="LMXU01000004">
    <property type="protein sequence ID" value="KWU02314.1"/>
    <property type="molecule type" value="Genomic_DNA"/>
</dbReference>
<feature type="transmembrane region" description="Helical" evidence="1">
    <location>
        <begin position="260"/>
        <end position="279"/>
    </location>
</feature>
<keyword evidence="1" id="KW-1133">Transmembrane helix</keyword>
<dbReference type="InterPro" id="IPR043128">
    <property type="entry name" value="Rev_trsase/Diguanyl_cyclase"/>
</dbReference>
<dbReference type="GO" id="GO:0016020">
    <property type="term" value="C:membrane"/>
    <property type="evidence" value="ECO:0007669"/>
    <property type="project" value="InterPro"/>
</dbReference>
<dbReference type="Gene3D" id="6.10.340.10">
    <property type="match status" value="1"/>
</dbReference>
<dbReference type="GeneID" id="300177575"/>
<sequence>MKLSTKILLLIAPVILISAAASSYIIYSTQKNSFIKRENNVLQLNMEKLAGHFRQSRSFLHSYAYTLTQSDMVKRYFLTEQNLSRDLKLVNNLKEAIYFLQDGDESYTGLAILDSDRKLSYYADNSDDYLAQIDANILEFVDQHYQDTLETSSTNYIQNSQGEGMLVHYEMLDNEMASPTTSHQFNDVFFVVASVSLDKFTALRKQIEFDYQTSLFFTPVAVSLENGVTHSVKLAPELYATVDPAQFLLENKLNSIWNKLSLSFALSAFITVVLLLILLSRNVITPITRLDRQLQQVEKKQRKNIERLGTRDELGRLSQRFYDMYQELDNTYQQTKLLAENDQLTQIANRHQFQTFVQQSLPKPSSNTETWVLYFDLDNFKFVNDKYGHQIGDSILVCFAKRISDICTHYKTEFEAHCMPARLSGDEFVVYINAPAHRGNIAHRFSDDLLTPLQKGFVTQSGSFPITVSIGIATYPNDGYSIEKLLSNADTAMYQAKRAGKNQFADYSRDLDKVIQRQANIERALRDKNFDDEFKLVYMPYMDSTGSHIIGVEVLLRWHSKQLGLVPPDEFIPIAEQTGLFEMVDCWVIQNAFASFHRLQAQFTHSIQLSINLSSAGIETTHLADFIDEQAKMNTIPPSLIDFEITETFYSNSQGFPLLNELSRMGYRLAIDDFGSGYTSITQLVQYPTQKIKLDKAFLDTLIKTDNQNIVKPIIGLCHAQGKKVTAEGIETKDMHQWLQEAQCDMLQGYYFGKPMPLEELHEWYRQHQLNLINNSKNPTHEIRRHCITEPS</sequence>
<dbReference type="PROSITE" id="PS50887">
    <property type="entry name" value="GGDEF"/>
    <property type="match status" value="1"/>
</dbReference>
<gene>
    <name evidence="5" type="ORF">APQ14_02370</name>
</gene>
<reference evidence="5 6" key="1">
    <citation type="submission" date="2015-11" db="EMBL/GenBank/DDBJ databases">
        <title>Draft WGS of Vibrio toranzoniae.</title>
        <authorList>
            <person name="Lasa A."/>
            <person name="Romalde J.L."/>
        </authorList>
    </citation>
    <scope>NUCLEOTIDE SEQUENCE [LARGE SCALE GENOMIC DNA]</scope>
    <source>
        <strain evidence="5 6">Vb 10.8</strain>
    </source>
</reference>
<dbReference type="RefSeq" id="WP_060467225.1">
    <property type="nucleotide sequence ID" value="NZ_AP025514.1"/>
</dbReference>
<dbReference type="SMART" id="SM00267">
    <property type="entry name" value="GGDEF"/>
    <property type="match status" value="1"/>
</dbReference>
<dbReference type="InterPro" id="IPR000160">
    <property type="entry name" value="GGDEF_dom"/>
</dbReference>
<feature type="domain" description="HAMP" evidence="3">
    <location>
        <begin position="281"/>
        <end position="333"/>
    </location>
</feature>
<evidence type="ECO:0000256" key="1">
    <source>
        <dbReference type="SAM" id="Phobius"/>
    </source>
</evidence>
<dbReference type="OrthoDB" id="8416215at2"/>
<feature type="domain" description="EAL" evidence="2">
    <location>
        <begin position="518"/>
        <end position="769"/>
    </location>
</feature>